<name>A0A081XR12_STRTO</name>
<feature type="region of interest" description="Disordered" evidence="1">
    <location>
        <begin position="96"/>
        <end position="280"/>
    </location>
</feature>
<reference evidence="2 3" key="1">
    <citation type="submission" date="2014-02" db="EMBL/GenBank/DDBJ databases">
        <title>The genome announcement of Streptomyces toyocaensis NRRL15009.</title>
        <authorList>
            <person name="Hong H.-J."/>
            <person name="Kwun M.J."/>
        </authorList>
    </citation>
    <scope>NUCLEOTIDE SEQUENCE [LARGE SCALE GENOMIC DNA]</scope>
    <source>
        <strain evidence="2 3">NRRL 15009</strain>
    </source>
</reference>
<feature type="compositionally biased region" description="Low complexity" evidence="1">
    <location>
        <begin position="210"/>
        <end position="222"/>
    </location>
</feature>
<dbReference type="EMBL" id="JFCB01000013">
    <property type="protein sequence ID" value="KES05985.1"/>
    <property type="molecule type" value="Genomic_DNA"/>
</dbReference>
<comment type="caution">
    <text evidence="2">The sequence shown here is derived from an EMBL/GenBank/DDBJ whole genome shotgun (WGS) entry which is preliminary data.</text>
</comment>
<dbReference type="STRING" id="55952.BU52_16320"/>
<proteinExistence type="predicted"/>
<evidence type="ECO:0000313" key="2">
    <source>
        <dbReference type="EMBL" id="KES05985.1"/>
    </source>
</evidence>
<dbReference type="PROSITE" id="PS51257">
    <property type="entry name" value="PROKAR_LIPOPROTEIN"/>
    <property type="match status" value="1"/>
</dbReference>
<gene>
    <name evidence="2" type="ORF">BU52_16320</name>
</gene>
<feature type="compositionally biased region" description="Gly residues" evidence="1">
    <location>
        <begin position="105"/>
        <end position="115"/>
    </location>
</feature>
<keyword evidence="3" id="KW-1185">Reference proteome</keyword>
<organism evidence="2 3">
    <name type="scientific">Streptomyces toyocaensis</name>
    <dbReference type="NCBI Taxonomy" id="55952"/>
    <lineage>
        <taxon>Bacteria</taxon>
        <taxon>Bacillati</taxon>
        <taxon>Actinomycetota</taxon>
        <taxon>Actinomycetes</taxon>
        <taxon>Kitasatosporales</taxon>
        <taxon>Streptomycetaceae</taxon>
        <taxon>Streptomyces</taxon>
    </lineage>
</organism>
<evidence type="ECO:0000256" key="1">
    <source>
        <dbReference type="SAM" id="MobiDB-lite"/>
    </source>
</evidence>
<accession>A0A081XR12</accession>
<evidence type="ECO:0000313" key="3">
    <source>
        <dbReference type="Proteomes" id="UP000028341"/>
    </source>
</evidence>
<dbReference type="AlphaFoldDB" id="A0A081XR12"/>
<sequence>MRRAAATAAGEVYQVVVTGLCAPVVGAGVGCFRWGDAGTDVAAGGVGVNVAVGGVGGVGGVGVNVAVGGVGMNGALGFGAGVRVGGGGTGVVGRGRVVGDRSGSGRAGGAGGTGAVGRAEGSCPGDRAGGGADEDVVRGAWTPGPPVAVARGPVSRPDGAERVAGLSPGTPASVAAGRRLSGSGRVVGRRPGGTVSRGRDVAGGEGGVRVGVPGEVLGRPVPNVQDGSGSRVGRARSVGFEGVGRGVPPSCATNAHTPRPPRTSRAAPPAIHGVRRGGRR</sequence>
<feature type="compositionally biased region" description="Low complexity" evidence="1">
    <location>
        <begin position="172"/>
        <end position="186"/>
    </location>
</feature>
<protein>
    <submittedName>
        <fullName evidence="2">Uncharacterized protein</fullName>
    </submittedName>
</protein>
<feature type="compositionally biased region" description="Low complexity" evidence="1">
    <location>
        <begin position="147"/>
        <end position="157"/>
    </location>
</feature>
<dbReference type="Proteomes" id="UP000028341">
    <property type="component" value="Unassembled WGS sequence"/>
</dbReference>
<dbReference type="eggNOG" id="ENOG5031SVX">
    <property type="taxonomic scope" value="Bacteria"/>
</dbReference>